<protein>
    <recommendedName>
        <fullName evidence="9">4,4'-diaponeurosporenoate glycosyltransferase</fullName>
    </recommendedName>
</protein>
<comment type="caution">
    <text evidence="12">The sequence shown here is derived from an EMBL/GenBank/DDBJ whole genome shotgun (WGS) entry which is preliminary data.</text>
</comment>
<comment type="function">
    <text evidence="6">Catalyzes the glycosylation of 4,4'-diaponeurosporenoate, i.e. the esterification of glucose at the C1'' position with the carboxyl group of 4,4'-diaponeurosporenic acid, to form glycosyl-4,4'-diaponeurosporenoate. This is a step in the biosynthesis of staphyloxanthin, an orange pigment present in most staphylococci strains.</text>
</comment>
<dbReference type="Pfam" id="PF00535">
    <property type="entry name" value="Glycos_transf_2"/>
    <property type="match status" value="1"/>
</dbReference>
<evidence type="ECO:0000259" key="11">
    <source>
        <dbReference type="Pfam" id="PF00535"/>
    </source>
</evidence>
<comment type="similarity">
    <text evidence="8">Belongs to the glycosyltransferase 2 family. CrtQ subfamily.</text>
</comment>
<keyword evidence="10" id="KW-1133">Transmembrane helix</keyword>
<evidence type="ECO:0000256" key="7">
    <source>
        <dbReference type="ARBA" id="ARBA00037904"/>
    </source>
</evidence>
<dbReference type="AlphaFoldDB" id="A0A8J3F905"/>
<evidence type="ECO:0000256" key="1">
    <source>
        <dbReference type="ARBA" id="ARBA00004236"/>
    </source>
</evidence>
<name>A0A8J3F905_9ACTN</name>
<keyword evidence="3" id="KW-0328">Glycosyltransferase</keyword>
<comment type="pathway">
    <text evidence="7">Carotenoid biosynthesis; staphyloxanthin biosynthesis; staphyloxanthin from farnesyl diphosphate: step 4/5.</text>
</comment>
<dbReference type="PANTHER" id="PTHR43646">
    <property type="entry name" value="GLYCOSYLTRANSFERASE"/>
    <property type="match status" value="1"/>
</dbReference>
<feature type="domain" description="Glycosyltransferase 2-like" evidence="11">
    <location>
        <begin position="79"/>
        <end position="206"/>
    </location>
</feature>
<keyword evidence="2" id="KW-1003">Cell membrane</keyword>
<dbReference type="Proteomes" id="UP000649739">
    <property type="component" value="Unassembled WGS sequence"/>
</dbReference>
<gene>
    <name evidence="12" type="ORF">GCM10010123_10550</name>
</gene>
<comment type="subcellular location">
    <subcellularLocation>
        <location evidence="1">Cell membrane</location>
    </subcellularLocation>
</comment>
<evidence type="ECO:0000256" key="4">
    <source>
        <dbReference type="ARBA" id="ARBA00022679"/>
    </source>
</evidence>
<reference evidence="12" key="1">
    <citation type="journal article" date="2014" name="Int. J. Syst. Evol. Microbiol.">
        <title>Complete genome sequence of Corynebacterium casei LMG S-19264T (=DSM 44701T), isolated from a smear-ripened cheese.</title>
        <authorList>
            <consortium name="US DOE Joint Genome Institute (JGI-PGF)"/>
            <person name="Walter F."/>
            <person name="Albersmeier A."/>
            <person name="Kalinowski J."/>
            <person name="Ruckert C."/>
        </authorList>
    </citation>
    <scope>NUCLEOTIDE SEQUENCE</scope>
    <source>
        <strain evidence="12">JCM 3090</strain>
    </source>
</reference>
<dbReference type="GO" id="GO:0016757">
    <property type="term" value="F:glycosyltransferase activity"/>
    <property type="evidence" value="ECO:0007669"/>
    <property type="project" value="UniProtKB-KW"/>
</dbReference>
<evidence type="ECO:0000256" key="9">
    <source>
        <dbReference type="ARBA" id="ARBA00040345"/>
    </source>
</evidence>
<dbReference type="GO" id="GO:0005886">
    <property type="term" value="C:plasma membrane"/>
    <property type="evidence" value="ECO:0007669"/>
    <property type="project" value="UniProtKB-SubCell"/>
</dbReference>
<keyword evidence="13" id="KW-1185">Reference proteome</keyword>
<reference evidence="12" key="2">
    <citation type="submission" date="2020-09" db="EMBL/GenBank/DDBJ databases">
        <authorList>
            <person name="Sun Q."/>
            <person name="Ohkuma M."/>
        </authorList>
    </citation>
    <scope>NUCLEOTIDE SEQUENCE</scope>
    <source>
        <strain evidence="12">JCM 3090</strain>
    </source>
</reference>
<organism evidence="12 13">
    <name type="scientific">Pilimelia anulata</name>
    <dbReference type="NCBI Taxonomy" id="53371"/>
    <lineage>
        <taxon>Bacteria</taxon>
        <taxon>Bacillati</taxon>
        <taxon>Actinomycetota</taxon>
        <taxon>Actinomycetes</taxon>
        <taxon>Micromonosporales</taxon>
        <taxon>Micromonosporaceae</taxon>
        <taxon>Pilimelia</taxon>
    </lineage>
</organism>
<keyword evidence="5 10" id="KW-0472">Membrane</keyword>
<dbReference type="Gene3D" id="3.90.550.10">
    <property type="entry name" value="Spore Coat Polysaccharide Biosynthesis Protein SpsA, Chain A"/>
    <property type="match status" value="1"/>
</dbReference>
<dbReference type="RefSeq" id="WP_189168911.1">
    <property type="nucleotide sequence ID" value="NZ_BMQB01000002.1"/>
</dbReference>
<evidence type="ECO:0000256" key="10">
    <source>
        <dbReference type="SAM" id="Phobius"/>
    </source>
</evidence>
<evidence type="ECO:0000256" key="2">
    <source>
        <dbReference type="ARBA" id="ARBA00022475"/>
    </source>
</evidence>
<evidence type="ECO:0000313" key="12">
    <source>
        <dbReference type="EMBL" id="GGJ82780.1"/>
    </source>
</evidence>
<feature type="transmembrane region" description="Helical" evidence="10">
    <location>
        <begin position="49"/>
        <end position="65"/>
    </location>
</feature>
<evidence type="ECO:0000256" key="5">
    <source>
        <dbReference type="ARBA" id="ARBA00023136"/>
    </source>
</evidence>
<evidence type="ECO:0000256" key="3">
    <source>
        <dbReference type="ARBA" id="ARBA00022676"/>
    </source>
</evidence>
<keyword evidence="10" id="KW-0812">Transmembrane</keyword>
<evidence type="ECO:0000256" key="6">
    <source>
        <dbReference type="ARBA" id="ARBA00037281"/>
    </source>
</evidence>
<proteinExistence type="inferred from homology"/>
<dbReference type="EMBL" id="BMQB01000002">
    <property type="protein sequence ID" value="GGJ82780.1"/>
    <property type="molecule type" value="Genomic_DNA"/>
</dbReference>
<keyword evidence="4" id="KW-0808">Transferase</keyword>
<dbReference type="InterPro" id="IPR001173">
    <property type="entry name" value="Glyco_trans_2-like"/>
</dbReference>
<sequence length="432" mass="43630">MRSTSSPDRARPGVQRAVVLIGLAPLLALLLAAAPLVLAAPLRYGYPAAALLGTAVLLYLAYGRYADPGRGPGGGAALSVVVVVRDEAADAAARLGALAAEQPGAELIAVDNGSTDGTAAALERLALCAPLTVLHLDRPVAGHDAARHGAAHATGDLLAFVGAGVLLAPDALDRCAAALAADPGLGAVVAHTRARNAAANPLARAQDAWLDGRFRVVVGAEAAAGALVDAPTGLWVCRRAAVLPHLAAWRPGRSLGALAAGQRADGRRWRWAHPDSPFAADLDPPDRAWRVGYVASARAYVPVPTGPAGLLRAQRRRLAGALPGLVAAVRYGRSPLAAARAAAKLVAPAAATGYLVLAPLLGAWSATAAYLAAALLSGVAQGVAALVERPTVAGWAYAPVGRLGAALLHPLLPAYALLHALLPDRGAADTAR</sequence>
<dbReference type="PANTHER" id="PTHR43646:SF2">
    <property type="entry name" value="GLYCOSYLTRANSFERASE 2-LIKE DOMAIN-CONTAINING PROTEIN"/>
    <property type="match status" value="1"/>
</dbReference>
<dbReference type="SUPFAM" id="SSF53448">
    <property type="entry name" value="Nucleotide-diphospho-sugar transferases"/>
    <property type="match status" value="1"/>
</dbReference>
<evidence type="ECO:0000256" key="8">
    <source>
        <dbReference type="ARBA" id="ARBA00038120"/>
    </source>
</evidence>
<dbReference type="InterPro" id="IPR029044">
    <property type="entry name" value="Nucleotide-diphossugar_trans"/>
</dbReference>
<accession>A0A8J3F905</accession>
<evidence type="ECO:0000313" key="13">
    <source>
        <dbReference type="Proteomes" id="UP000649739"/>
    </source>
</evidence>